<organism evidence="2 3">
    <name type="scientific">Cyclocybe aegerita</name>
    <name type="common">Black poplar mushroom</name>
    <name type="synonym">Agrocybe aegerita</name>
    <dbReference type="NCBI Taxonomy" id="1973307"/>
    <lineage>
        <taxon>Eukaryota</taxon>
        <taxon>Fungi</taxon>
        <taxon>Dikarya</taxon>
        <taxon>Basidiomycota</taxon>
        <taxon>Agaricomycotina</taxon>
        <taxon>Agaricomycetes</taxon>
        <taxon>Agaricomycetidae</taxon>
        <taxon>Agaricales</taxon>
        <taxon>Agaricineae</taxon>
        <taxon>Bolbitiaceae</taxon>
        <taxon>Cyclocybe</taxon>
    </lineage>
</organism>
<feature type="compositionally biased region" description="Low complexity" evidence="1">
    <location>
        <begin position="121"/>
        <end position="133"/>
    </location>
</feature>
<feature type="compositionally biased region" description="Low complexity" evidence="1">
    <location>
        <begin position="239"/>
        <end position="254"/>
    </location>
</feature>
<feature type="compositionally biased region" description="Low complexity" evidence="1">
    <location>
        <begin position="658"/>
        <end position="687"/>
    </location>
</feature>
<feature type="region of interest" description="Disordered" evidence="1">
    <location>
        <begin position="531"/>
        <end position="614"/>
    </location>
</feature>
<feature type="compositionally biased region" description="Polar residues" evidence="1">
    <location>
        <begin position="347"/>
        <end position="362"/>
    </location>
</feature>
<feature type="compositionally biased region" description="Polar residues" evidence="1">
    <location>
        <begin position="187"/>
        <end position="205"/>
    </location>
</feature>
<evidence type="ECO:0000313" key="3">
    <source>
        <dbReference type="Proteomes" id="UP000467700"/>
    </source>
</evidence>
<feature type="compositionally biased region" description="Polar residues" evidence="1">
    <location>
        <begin position="402"/>
        <end position="416"/>
    </location>
</feature>
<protein>
    <submittedName>
        <fullName evidence="2">Uncharacterized protein</fullName>
    </submittedName>
</protein>
<proteinExistence type="predicted"/>
<dbReference type="EMBL" id="CACVBS010000082">
    <property type="protein sequence ID" value="CAA7269930.1"/>
    <property type="molecule type" value="Genomic_DNA"/>
</dbReference>
<feature type="compositionally biased region" description="Pro residues" evidence="1">
    <location>
        <begin position="109"/>
        <end position="120"/>
    </location>
</feature>
<evidence type="ECO:0000313" key="2">
    <source>
        <dbReference type="EMBL" id="CAA7269930.1"/>
    </source>
</evidence>
<accession>A0A8S0WHY8</accession>
<evidence type="ECO:0000256" key="1">
    <source>
        <dbReference type="SAM" id="MobiDB-lite"/>
    </source>
</evidence>
<feature type="compositionally biased region" description="Low complexity" evidence="1">
    <location>
        <begin position="600"/>
        <end position="613"/>
    </location>
</feature>
<dbReference type="Proteomes" id="UP000467700">
    <property type="component" value="Unassembled WGS sequence"/>
</dbReference>
<feature type="compositionally biased region" description="Polar residues" evidence="1">
    <location>
        <begin position="71"/>
        <end position="83"/>
    </location>
</feature>
<gene>
    <name evidence="2" type="ORF">AAE3_LOCUS12131</name>
</gene>
<feature type="compositionally biased region" description="Basic and acidic residues" evidence="1">
    <location>
        <begin position="319"/>
        <end position="335"/>
    </location>
</feature>
<feature type="compositionally biased region" description="Basic and acidic residues" evidence="1">
    <location>
        <begin position="222"/>
        <end position="235"/>
    </location>
</feature>
<feature type="region of interest" description="Disordered" evidence="1">
    <location>
        <begin position="1"/>
        <end position="455"/>
    </location>
</feature>
<feature type="region of interest" description="Disordered" evidence="1">
    <location>
        <begin position="634"/>
        <end position="750"/>
    </location>
</feature>
<feature type="compositionally biased region" description="Pro residues" evidence="1">
    <location>
        <begin position="368"/>
        <end position="395"/>
    </location>
</feature>
<dbReference type="AlphaFoldDB" id="A0A8S0WHY8"/>
<feature type="compositionally biased region" description="Low complexity" evidence="1">
    <location>
        <begin position="718"/>
        <end position="735"/>
    </location>
</feature>
<feature type="compositionally biased region" description="Polar residues" evidence="1">
    <location>
        <begin position="275"/>
        <end position="284"/>
    </location>
</feature>
<feature type="compositionally biased region" description="Polar residues" evidence="1">
    <location>
        <begin position="24"/>
        <end position="38"/>
    </location>
</feature>
<name>A0A8S0WHY8_CYCAE</name>
<keyword evidence="3" id="KW-1185">Reference proteome</keyword>
<feature type="compositionally biased region" description="Low complexity" evidence="1">
    <location>
        <begin position="285"/>
        <end position="298"/>
    </location>
</feature>
<feature type="compositionally biased region" description="Basic and acidic residues" evidence="1">
    <location>
        <begin position="299"/>
        <end position="312"/>
    </location>
</feature>
<comment type="caution">
    <text evidence="2">The sequence shown here is derived from an EMBL/GenBank/DDBJ whole genome shotgun (WGS) entry which is preliminary data.</text>
</comment>
<reference evidence="2 3" key="1">
    <citation type="submission" date="2020-01" db="EMBL/GenBank/DDBJ databases">
        <authorList>
            <person name="Gupta K D."/>
        </authorList>
    </citation>
    <scope>NUCLEOTIDE SEQUENCE [LARGE SCALE GENOMIC DNA]</scope>
</reference>
<feature type="compositionally biased region" description="Low complexity" evidence="1">
    <location>
        <begin position="150"/>
        <end position="165"/>
    </location>
</feature>
<dbReference type="OrthoDB" id="2804750at2759"/>
<sequence length="767" mass="81265">MSGLSPARRLVNKTSDITDFFRGHSSNQTQNDASTPGNPTLEVPHSDSEAVMGKKKITRIPLFGRSRKKSNQSAASSPFTASLSERESADLGGRSSRAPSTSTDRRPPEPSPVVEPPPLPTSSKVPSSSLTSKFAAHFSHSRSSKVPVTAQIISAPIPSSSRQASGLTPHSPRSGSSDSGSSGGSKARSTTPRPTQPTITVSLSPDNPDDLFTRSTSTTAKRASDVAKPRIRDRNAGQTSSTPPTPSTSTPEPSIYRRGHTPASAIAAAVRHQHNPSNGSDRPPSTSSKNSNSNSNSRKNSDSDKSNDKHDGSSTPRLSEPRESPRPAVPEKERGLPPSLQRRASVATGSVQPSENGSSSIRSRMKQPAPPARTRPPSMPLPLPPAPSTPPPEVPASPRIPFTTSIRAETQSTSQKGHAPRQRAHTLAGSVANSSAAALPPLSRPGTTGPLEVPPVVEGETMDVDTASVEQLRHALKTRNRQYDELATYVLKVTEAHVAEILALEKKIHALSKDVARRDTEIKGLKYMINDEEPPKRTKTLPPGLNVSPRLSPAGVRTAVVDSDQEVHNSPPAGPSRRLYYQSDSGTESHAHSGAESIRASGASGSESVSSSVLRGKKIRRPFQLAEFGANLTRAGSARRSSKLGPSSAEEVPYSKRTSLSSTSPSPSSSASSLLPPSPSITMSSLSAIPEGPPSSFLRYESSDQQEERRALRASNRTSMSSMTSSSSTAASSSAYSIKRSRPTSIAQVLEKSPNMDDVLEKLRPFA</sequence>